<organism evidence="2 3">
    <name type="scientific">Prymnesium parvum</name>
    <name type="common">Toxic golden alga</name>
    <dbReference type="NCBI Taxonomy" id="97485"/>
    <lineage>
        <taxon>Eukaryota</taxon>
        <taxon>Haptista</taxon>
        <taxon>Haptophyta</taxon>
        <taxon>Prymnesiophyceae</taxon>
        <taxon>Prymnesiales</taxon>
        <taxon>Prymnesiaceae</taxon>
        <taxon>Prymnesium</taxon>
    </lineage>
</organism>
<accession>A0AB34JJ26</accession>
<dbReference type="AlphaFoldDB" id="A0AB34JJ26"/>
<feature type="compositionally biased region" description="Low complexity" evidence="1">
    <location>
        <begin position="96"/>
        <end position="115"/>
    </location>
</feature>
<sequence length="218" mass="23130">MSLRVTTLPFSADDCSDWLYAASVPVPPPAMVVLAQPAAYGAWDPLLQRFVADPPFPCTTAASPPSRIRATPPPHGDSSEPSLSASPLRDGGHSEAATPAAHAAPASPASHPTPAELEASSLALAMRLQQEEQEQFLRAMNSSTPAARGARAASEAPEEMDTDDDSLQLAIRLQQEELQWQALQARQSFLAAMGGTGASFEGLDDETRAMLQAEREQE</sequence>
<evidence type="ECO:0000256" key="1">
    <source>
        <dbReference type="SAM" id="MobiDB-lite"/>
    </source>
</evidence>
<feature type="region of interest" description="Disordered" evidence="1">
    <location>
        <begin position="197"/>
        <end position="218"/>
    </location>
</feature>
<feature type="compositionally biased region" description="Acidic residues" evidence="1">
    <location>
        <begin position="156"/>
        <end position="165"/>
    </location>
</feature>
<feature type="compositionally biased region" description="Basic and acidic residues" evidence="1">
    <location>
        <begin position="205"/>
        <end position="218"/>
    </location>
</feature>
<keyword evidence="3" id="KW-1185">Reference proteome</keyword>
<feature type="region of interest" description="Disordered" evidence="1">
    <location>
        <begin position="61"/>
        <end position="115"/>
    </location>
</feature>
<gene>
    <name evidence="2" type="ORF">AB1Y20_021257</name>
</gene>
<dbReference type="Proteomes" id="UP001515480">
    <property type="component" value="Unassembled WGS sequence"/>
</dbReference>
<dbReference type="EMBL" id="JBGBPQ010000007">
    <property type="protein sequence ID" value="KAL1521598.1"/>
    <property type="molecule type" value="Genomic_DNA"/>
</dbReference>
<feature type="region of interest" description="Disordered" evidence="1">
    <location>
        <begin position="140"/>
        <end position="165"/>
    </location>
</feature>
<proteinExistence type="predicted"/>
<evidence type="ECO:0000313" key="2">
    <source>
        <dbReference type="EMBL" id="KAL1521598.1"/>
    </source>
</evidence>
<comment type="caution">
    <text evidence="2">The sequence shown here is derived from an EMBL/GenBank/DDBJ whole genome shotgun (WGS) entry which is preliminary data.</text>
</comment>
<protein>
    <submittedName>
        <fullName evidence="2">Uncharacterized protein</fullName>
    </submittedName>
</protein>
<feature type="compositionally biased region" description="Low complexity" evidence="1">
    <location>
        <begin position="142"/>
        <end position="155"/>
    </location>
</feature>
<reference evidence="2 3" key="1">
    <citation type="journal article" date="2024" name="Science">
        <title>Giant polyketide synthase enzymes in the biosynthesis of giant marine polyether toxins.</title>
        <authorList>
            <person name="Fallon T.R."/>
            <person name="Shende V.V."/>
            <person name="Wierzbicki I.H."/>
            <person name="Pendleton A.L."/>
            <person name="Watervoot N.F."/>
            <person name="Auber R.P."/>
            <person name="Gonzalez D.J."/>
            <person name="Wisecaver J.H."/>
            <person name="Moore B.S."/>
        </authorList>
    </citation>
    <scope>NUCLEOTIDE SEQUENCE [LARGE SCALE GENOMIC DNA]</scope>
    <source>
        <strain evidence="2 3">12B1</strain>
    </source>
</reference>
<evidence type="ECO:0000313" key="3">
    <source>
        <dbReference type="Proteomes" id="UP001515480"/>
    </source>
</evidence>
<name>A0AB34JJ26_PRYPA</name>